<evidence type="ECO:0000313" key="3">
    <source>
        <dbReference type="Proteomes" id="UP000011971"/>
    </source>
</evidence>
<organism evidence="2 3">
    <name type="scientific">Brucella intermedia M86</name>
    <dbReference type="NCBI Taxonomy" id="1234597"/>
    <lineage>
        <taxon>Bacteria</taxon>
        <taxon>Pseudomonadati</taxon>
        <taxon>Pseudomonadota</taxon>
        <taxon>Alphaproteobacteria</taxon>
        <taxon>Hyphomicrobiales</taxon>
        <taxon>Brucellaceae</taxon>
        <taxon>Brucella/Ochrobactrum group</taxon>
        <taxon>Brucella</taxon>
    </lineage>
</organism>
<comment type="caution">
    <text evidence="2">The sequence shown here is derived from an EMBL/GenBank/DDBJ whole genome shotgun (WGS) entry which is preliminary data.</text>
</comment>
<dbReference type="AlphaFoldDB" id="M5JLB6"/>
<dbReference type="Proteomes" id="UP000011971">
    <property type="component" value="Unassembled WGS sequence"/>
</dbReference>
<dbReference type="PATRIC" id="fig|1234597.4.peg.4109"/>
<dbReference type="EMBL" id="AOGE01000055">
    <property type="protein sequence ID" value="ELT47397.1"/>
    <property type="molecule type" value="Genomic_DNA"/>
</dbReference>
<evidence type="ECO:0000256" key="1">
    <source>
        <dbReference type="SAM" id="MobiDB-lite"/>
    </source>
</evidence>
<protein>
    <submittedName>
        <fullName evidence="2">Uncharacterized protein</fullName>
    </submittedName>
</protein>
<feature type="region of interest" description="Disordered" evidence="1">
    <location>
        <begin position="34"/>
        <end position="68"/>
    </location>
</feature>
<sequence>MGANMLGEKTIYSDFEQIIRELARSAARLDHAKMTDSQVDGCLKEENDDTQGSDLRTLFDGTAKPPVD</sequence>
<reference evidence="2 3" key="1">
    <citation type="journal article" date="2013" name="Gut Pathog.">
        <title>Draft genome of Ochrobactrum intermedium strain M86 isolated from non-ulcer dyspeptic individual from India.</title>
        <authorList>
            <person name="Kulkarni G."/>
            <person name="Dhotre D."/>
            <person name="Dharne M."/>
            <person name="Shetty S."/>
            <person name="Chowdhury S."/>
            <person name="Misra V."/>
            <person name="Misra S."/>
            <person name="Patole M."/>
            <person name="Shouche Y."/>
        </authorList>
    </citation>
    <scope>NUCLEOTIDE SEQUENCE [LARGE SCALE GENOMIC DNA]</scope>
    <source>
        <strain evidence="2 3">M86</strain>
    </source>
</reference>
<gene>
    <name evidence="2" type="ORF">D584_19893</name>
</gene>
<name>M5JLB6_9HYPH</name>
<proteinExistence type="predicted"/>
<accession>M5JLB6</accession>
<evidence type="ECO:0000313" key="2">
    <source>
        <dbReference type="EMBL" id="ELT47397.1"/>
    </source>
</evidence>